<protein>
    <submittedName>
        <fullName evidence="2">Uncharacterized protein</fullName>
    </submittedName>
</protein>
<dbReference type="EMBL" id="JACAZI010000020">
    <property type="protein sequence ID" value="KAF7339241.1"/>
    <property type="molecule type" value="Genomic_DNA"/>
</dbReference>
<dbReference type="OrthoDB" id="3051754at2759"/>
<dbReference type="AlphaFoldDB" id="A0A8H6XEW2"/>
<reference evidence="2" key="1">
    <citation type="submission" date="2020-05" db="EMBL/GenBank/DDBJ databases">
        <title>Mycena genomes resolve the evolution of fungal bioluminescence.</title>
        <authorList>
            <person name="Tsai I.J."/>
        </authorList>
    </citation>
    <scope>NUCLEOTIDE SEQUENCE</scope>
    <source>
        <strain evidence="2">CCC161011</strain>
    </source>
</reference>
<feature type="region of interest" description="Disordered" evidence="1">
    <location>
        <begin position="168"/>
        <end position="190"/>
    </location>
</feature>
<name>A0A8H6XEW2_9AGAR</name>
<dbReference type="Proteomes" id="UP000620124">
    <property type="component" value="Unassembled WGS sequence"/>
</dbReference>
<proteinExistence type="predicted"/>
<evidence type="ECO:0000313" key="3">
    <source>
        <dbReference type="Proteomes" id="UP000620124"/>
    </source>
</evidence>
<keyword evidence="3" id="KW-1185">Reference proteome</keyword>
<evidence type="ECO:0000256" key="1">
    <source>
        <dbReference type="SAM" id="MobiDB-lite"/>
    </source>
</evidence>
<organism evidence="2 3">
    <name type="scientific">Mycena venus</name>
    <dbReference type="NCBI Taxonomy" id="2733690"/>
    <lineage>
        <taxon>Eukaryota</taxon>
        <taxon>Fungi</taxon>
        <taxon>Dikarya</taxon>
        <taxon>Basidiomycota</taxon>
        <taxon>Agaricomycotina</taxon>
        <taxon>Agaricomycetes</taxon>
        <taxon>Agaricomycetidae</taxon>
        <taxon>Agaricales</taxon>
        <taxon>Marasmiineae</taxon>
        <taxon>Mycenaceae</taxon>
        <taxon>Mycena</taxon>
    </lineage>
</organism>
<accession>A0A8H6XEW2</accession>
<sequence length="190" mass="20374">MWVENQALEAQMWMQQGADGNFLDIGDENFEPTAEWAPTTPHDSAPAFSFDGFPSTFNHQWADQLPETSSITPGTASFDSTLLYNLQEDSLAILKHGLLGTGSFVISADATTGVPNACDDWEKFCATVTSMNGGCPSSQMPDNPASCATPYSLPLDFNVAELLAPSTIPSNAMESSPDPSLLQFPDNSEN</sequence>
<gene>
    <name evidence="2" type="ORF">MVEN_02001900</name>
</gene>
<evidence type="ECO:0000313" key="2">
    <source>
        <dbReference type="EMBL" id="KAF7339241.1"/>
    </source>
</evidence>
<feature type="compositionally biased region" description="Polar residues" evidence="1">
    <location>
        <begin position="168"/>
        <end position="178"/>
    </location>
</feature>
<comment type="caution">
    <text evidence="2">The sequence shown here is derived from an EMBL/GenBank/DDBJ whole genome shotgun (WGS) entry which is preliminary data.</text>
</comment>